<dbReference type="PANTHER" id="PTHR28280">
    <property type="entry name" value="SHUTTLING PRE-60S FACTOR ECM1"/>
    <property type="match status" value="1"/>
</dbReference>
<dbReference type="RefSeq" id="XP_007373057.1">
    <property type="nucleotide sequence ID" value="XM_007372995.1"/>
</dbReference>
<evidence type="ECO:0000256" key="1">
    <source>
        <dbReference type="ARBA" id="ARBA00004123"/>
    </source>
</evidence>
<dbReference type="InterPro" id="IPR022784">
    <property type="entry name" value="Ribosome_bgen_Alb1"/>
</dbReference>
<dbReference type="EMBL" id="GL996499">
    <property type="protein sequence ID" value="EGW35645.1"/>
    <property type="molecule type" value="Genomic_DNA"/>
</dbReference>
<sequence>MAKKISKHSRAARRGEIEFTNEEKSLETVPKAEPDLKKTIIRTTIKNENLLAKKMENSRVRKHQNKKKTSSLKHKVERNEKLSGVLSGKIENSIKRAKYVQSTRKAGWDQINKSIVVNDSAVLNILDDDDDDVTPEKTQEQIEREEEDEYVRQFYEGDSEKTEEPKIASSANRFALLDEAEA</sequence>
<dbReference type="GO" id="GO:0005737">
    <property type="term" value="C:cytoplasm"/>
    <property type="evidence" value="ECO:0007669"/>
    <property type="project" value="UniProtKB-SubCell"/>
</dbReference>
<organism evidence="9">
    <name type="scientific">Spathaspora passalidarum (strain NRRL Y-27907 / 11-Y1)</name>
    <dbReference type="NCBI Taxonomy" id="619300"/>
    <lineage>
        <taxon>Eukaryota</taxon>
        <taxon>Fungi</taxon>
        <taxon>Dikarya</taxon>
        <taxon>Ascomycota</taxon>
        <taxon>Saccharomycotina</taxon>
        <taxon>Pichiomycetes</taxon>
        <taxon>Debaryomycetaceae</taxon>
        <taxon>Spathaspora</taxon>
    </lineage>
</organism>
<evidence type="ECO:0000313" key="8">
    <source>
        <dbReference type="EMBL" id="EGW35645.1"/>
    </source>
</evidence>
<evidence type="ECO:0000256" key="5">
    <source>
        <dbReference type="ARBA" id="ARBA00022517"/>
    </source>
</evidence>
<comment type="subcellular location">
    <subcellularLocation>
        <location evidence="2">Cytoplasm</location>
    </subcellularLocation>
    <subcellularLocation>
        <location evidence="1">Nucleus</location>
    </subcellularLocation>
</comment>
<evidence type="ECO:0000313" key="9">
    <source>
        <dbReference type="Proteomes" id="UP000000709"/>
    </source>
</evidence>
<dbReference type="GO" id="GO:0005730">
    <property type="term" value="C:nucleolus"/>
    <property type="evidence" value="ECO:0007669"/>
    <property type="project" value="TreeGrafter"/>
</dbReference>
<dbReference type="PANTHER" id="PTHR28280:SF1">
    <property type="entry name" value="SHUTTLING PRE-60S FACTOR ECM1"/>
    <property type="match status" value="1"/>
</dbReference>
<keyword evidence="9" id="KW-1185">Reference proteome</keyword>
<keyword evidence="4" id="KW-0963">Cytoplasm</keyword>
<reference evidence="8 9" key="1">
    <citation type="journal article" date="2011" name="Proc. Natl. Acad. Sci. U.S.A.">
        <title>Comparative genomics of xylose-fermenting fungi for enhanced biofuel production.</title>
        <authorList>
            <person name="Wohlbach D.J."/>
            <person name="Kuo A."/>
            <person name="Sato T.K."/>
            <person name="Potts K.M."/>
            <person name="Salamov A.A."/>
            <person name="LaButti K.M."/>
            <person name="Sun H."/>
            <person name="Clum A."/>
            <person name="Pangilinan J.L."/>
            <person name="Lindquist E.A."/>
            <person name="Lucas S."/>
            <person name="Lapidus A."/>
            <person name="Jin M."/>
            <person name="Gunawan C."/>
            <person name="Balan V."/>
            <person name="Dale B.E."/>
            <person name="Jeffries T.W."/>
            <person name="Zinkel R."/>
            <person name="Barry K.W."/>
            <person name="Grigoriev I.V."/>
            <person name="Gasch A.P."/>
        </authorList>
    </citation>
    <scope>NUCLEOTIDE SEQUENCE [LARGE SCALE GENOMIC DNA]</scope>
    <source>
        <strain evidence="9">NRRL Y-27907 / 11-Y1</strain>
    </source>
</reference>
<proteinExistence type="predicted"/>
<dbReference type="OMA" id="NTRKAGW"/>
<dbReference type="GO" id="GO:0000055">
    <property type="term" value="P:ribosomal large subunit export from nucleus"/>
    <property type="evidence" value="ECO:0007669"/>
    <property type="project" value="TreeGrafter"/>
</dbReference>
<evidence type="ECO:0000256" key="6">
    <source>
        <dbReference type="ARBA" id="ARBA00023242"/>
    </source>
</evidence>
<keyword evidence="3" id="KW-0813">Transport</keyword>
<dbReference type="GeneID" id="18871246"/>
<dbReference type="InterPro" id="IPR053278">
    <property type="entry name" value="Pre-60S_factor_ECM1"/>
</dbReference>
<dbReference type="InParanoid" id="G3AEB1"/>
<dbReference type="STRING" id="619300.G3AEB1"/>
<evidence type="ECO:0000256" key="4">
    <source>
        <dbReference type="ARBA" id="ARBA00022490"/>
    </source>
</evidence>
<feature type="compositionally biased region" description="Basic residues" evidence="7">
    <location>
        <begin position="1"/>
        <end position="12"/>
    </location>
</feature>
<feature type="compositionally biased region" description="Basic residues" evidence="7">
    <location>
        <begin position="60"/>
        <end position="76"/>
    </location>
</feature>
<accession>G3AEB1</accession>
<name>G3AEB1_SPAPN</name>
<protein>
    <submittedName>
        <fullName evidence="8">Uncharacterized protein</fullName>
    </submittedName>
</protein>
<feature type="region of interest" description="Disordered" evidence="7">
    <location>
        <begin position="1"/>
        <end position="33"/>
    </location>
</feature>
<evidence type="ECO:0000256" key="2">
    <source>
        <dbReference type="ARBA" id="ARBA00004496"/>
    </source>
</evidence>
<dbReference type="KEGG" id="spaa:SPAPADRAFT_48619"/>
<dbReference type="FunCoup" id="G3AEB1">
    <property type="interactions" value="153"/>
</dbReference>
<dbReference type="HOGENOM" id="CLU_090725_1_0_1"/>
<dbReference type="Proteomes" id="UP000000709">
    <property type="component" value="Unassembled WGS sequence"/>
</dbReference>
<dbReference type="AlphaFoldDB" id="G3AEB1"/>
<evidence type="ECO:0000256" key="7">
    <source>
        <dbReference type="SAM" id="MobiDB-lite"/>
    </source>
</evidence>
<dbReference type="GO" id="GO:0030687">
    <property type="term" value="C:preribosome, large subunit precursor"/>
    <property type="evidence" value="ECO:0007669"/>
    <property type="project" value="TreeGrafter"/>
</dbReference>
<dbReference type="eggNOG" id="ENOG502SB5K">
    <property type="taxonomic scope" value="Eukaryota"/>
</dbReference>
<keyword evidence="5" id="KW-0690">Ribosome biogenesis</keyword>
<keyword evidence="6" id="KW-0539">Nucleus</keyword>
<feature type="region of interest" description="Disordered" evidence="7">
    <location>
        <begin position="59"/>
        <end position="84"/>
    </location>
</feature>
<feature type="compositionally biased region" description="Basic and acidic residues" evidence="7">
    <location>
        <begin position="13"/>
        <end position="33"/>
    </location>
</feature>
<evidence type="ECO:0000256" key="3">
    <source>
        <dbReference type="ARBA" id="ARBA00022448"/>
    </source>
</evidence>
<dbReference type="Pfam" id="PF09135">
    <property type="entry name" value="Alb1"/>
    <property type="match status" value="1"/>
</dbReference>
<dbReference type="OrthoDB" id="4068492at2759"/>
<feature type="region of interest" description="Disordered" evidence="7">
    <location>
        <begin position="126"/>
        <end position="148"/>
    </location>
</feature>
<gene>
    <name evidence="8" type="ORF">SPAPADRAFT_48619</name>
</gene>